<dbReference type="PANTHER" id="PTHR47642:SF7">
    <property type="entry name" value="ATP-DEPENDENT DNA HELICASE PIF1"/>
    <property type="match status" value="1"/>
</dbReference>
<evidence type="ECO:0000313" key="5">
    <source>
        <dbReference type="Proteomes" id="UP000002861"/>
    </source>
</evidence>
<protein>
    <submittedName>
        <fullName evidence="4">Putative helicase</fullName>
    </submittedName>
</protein>
<dbReference type="CDD" id="cd18809">
    <property type="entry name" value="SF1_C_RecD"/>
    <property type="match status" value="1"/>
</dbReference>
<dbReference type="GO" id="GO:0006281">
    <property type="term" value="P:DNA repair"/>
    <property type="evidence" value="ECO:0007669"/>
    <property type="project" value="InterPro"/>
</dbReference>
<accession>A6L1V4</accession>
<dbReference type="Proteomes" id="UP000002861">
    <property type="component" value="Chromosome"/>
</dbReference>
<dbReference type="InterPro" id="IPR010285">
    <property type="entry name" value="DNA_helicase_pif1-like_DEAD"/>
</dbReference>
<feature type="coiled-coil region" evidence="2">
    <location>
        <begin position="498"/>
        <end position="532"/>
    </location>
</feature>
<dbReference type="GO" id="GO:0000723">
    <property type="term" value="P:telomere maintenance"/>
    <property type="evidence" value="ECO:0007669"/>
    <property type="project" value="InterPro"/>
</dbReference>
<feature type="domain" description="DNA helicase Pif1-like DEAD-box helicase" evidence="3">
    <location>
        <begin position="20"/>
        <end position="206"/>
    </location>
</feature>
<dbReference type="KEGG" id="bvu:BVU_1996"/>
<organism evidence="4 5">
    <name type="scientific">Phocaeicola vulgatus (strain ATCC 8482 / DSM 1447 / JCM 5826 / CCUG 4940 / NBRC 14291 / NCTC 11154)</name>
    <name type="common">Bacteroides vulgatus</name>
    <dbReference type="NCBI Taxonomy" id="435590"/>
    <lineage>
        <taxon>Bacteria</taxon>
        <taxon>Pseudomonadati</taxon>
        <taxon>Bacteroidota</taxon>
        <taxon>Bacteroidia</taxon>
        <taxon>Bacteroidales</taxon>
        <taxon>Bacteroidaceae</taxon>
        <taxon>Phocaeicola</taxon>
    </lineage>
</organism>
<dbReference type="PROSITE" id="PS50005">
    <property type="entry name" value="TPR"/>
    <property type="match status" value="1"/>
</dbReference>
<dbReference type="HOGENOM" id="CLU_001613_6_0_10"/>
<dbReference type="PANTHER" id="PTHR47642">
    <property type="entry name" value="ATP-DEPENDENT DNA HELICASE"/>
    <property type="match status" value="1"/>
</dbReference>
<dbReference type="Gene3D" id="2.30.30.940">
    <property type="match status" value="1"/>
</dbReference>
<dbReference type="Gene3D" id="3.40.50.300">
    <property type="entry name" value="P-loop containing nucleotide triphosphate hydrolases"/>
    <property type="match status" value="1"/>
</dbReference>
<dbReference type="Pfam" id="PF05970">
    <property type="entry name" value="PIF1"/>
    <property type="match status" value="1"/>
</dbReference>
<gene>
    <name evidence="4" type="ordered locus">BVU_1996</name>
</gene>
<dbReference type="SUPFAM" id="SSF52540">
    <property type="entry name" value="P-loop containing nucleoside triphosphate hydrolases"/>
    <property type="match status" value="2"/>
</dbReference>
<evidence type="ECO:0000256" key="2">
    <source>
        <dbReference type="SAM" id="Coils"/>
    </source>
</evidence>
<dbReference type="SMART" id="SM00028">
    <property type="entry name" value="TPR"/>
    <property type="match status" value="3"/>
</dbReference>
<evidence type="ECO:0000259" key="3">
    <source>
        <dbReference type="Pfam" id="PF05970"/>
    </source>
</evidence>
<keyword evidence="4" id="KW-0067">ATP-binding</keyword>
<dbReference type="EMBL" id="CP000139">
    <property type="protein sequence ID" value="ABR39668.1"/>
    <property type="molecule type" value="Genomic_DNA"/>
</dbReference>
<dbReference type="FunFam" id="3.40.50.300:FF:001498">
    <property type="entry name" value="ATP-dependent DNA helicase"/>
    <property type="match status" value="1"/>
</dbReference>
<keyword evidence="2" id="KW-0175">Coiled coil</keyword>
<dbReference type="InterPro" id="IPR051055">
    <property type="entry name" value="PIF1_helicase"/>
</dbReference>
<proteinExistence type="predicted"/>
<dbReference type="STRING" id="435590.BVU_1996"/>
<dbReference type="AlphaFoldDB" id="A6L1V4"/>
<name>A6L1V4_PHOV8</name>
<keyword evidence="4" id="KW-0547">Nucleotide-binding</keyword>
<dbReference type="Gene3D" id="1.25.40.10">
    <property type="entry name" value="Tetratricopeptide repeat domain"/>
    <property type="match status" value="1"/>
</dbReference>
<dbReference type="InterPro" id="IPR019734">
    <property type="entry name" value="TPR_rpt"/>
</dbReference>
<feature type="repeat" description="TPR" evidence="1">
    <location>
        <begin position="599"/>
        <end position="632"/>
    </location>
</feature>
<dbReference type="PaxDb" id="435590-BVU_1996"/>
<dbReference type="InterPro" id="IPR011990">
    <property type="entry name" value="TPR-like_helical_dom_sf"/>
</dbReference>
<dbReference type="GO" id="GO:0003678">
    <property type="term" value="F:DNA helicase activity"/>
    <property type="evidence" value="ECO:0007669"/>
    <property type="project" value="InterPro"/>
</dbReference>
<keyword evidence="1" id="KW-0802">TPR repeat</keyword>
<dbReference type="eggNOG" id="COG0457">
    <property type="taxonomic scope" value="Bacteria"/>
</dbReference>
<dbReference type="InterPro" id="IPR027417">
    <property type="entry name" value="P-loop_NTPase"/>
</dbReference>
<keyword evidence="4" id="KW-0378">Hydrolase</keyword>
<evidence type="ECO:0000256" key="1">
    <source>
        <dbReference type="PROSITE-ProRule" id="PRU00339"/>
    </source>
</evidence>
<evidence type="ECO:0000313" key="4">
    <source>
        <dbReference type="EMBL" id="ABR39668.1"/>
    </source>
</evidence>
<reference evidence="4 5" key="1">
    <citation type="journal article" date="2007" name="PLoS Biol.">
        <title>Evolution of symbiotic bacteria in the distal human intestine.</title>
        <authorList>
            <person name="Xu J."/>
            <person name="Mahowald M.A."/>
            <person name="Ley R.E."/>
            <person name="Lozupone C.A."/>
            <person name="Hamady M."/>
            <person name="Martens E.C."/>
            <person name="Henrissat B."/>
            <person name="Coutinho P.M."/>
            <person name="Minx P."/>
            <person name="Latreille P."/>
            <person name="Cordum H."/>
            <person name="Van Brunt A."/>
            <person name="Kim K."/>
            <person name="Fulton R.S."/>
            <person name="Fulton L.A."/>
            <person name="Clifton S.W."/>
            <person name="Wilson R.K."/>
            <person name="Knight R.D."/>
            <person name="Gordon J.I."/>
        </authorList>
    </citation>
    <scope>NUCLEOTIDE SEQUENCE [LARGE SCALE GENOMIC DNA]</scope>
    <source>
        <strain evidence="5">ATCC 8482 / DSM 1447 / JCM 5826 / CCUG 4940 / NBRC 14291 / NCTC 11154</strain>
    </source>
</reference>
<keyword evidence="4" id="KW-0347">Helicase</keyword>
<dbReference type="SUPFAM" id="SSF48452">
    <property type="entry name" value="TPR-like"/>
    <property type="match status" value="1"/>
</dbReference>
<dbReference type="eggNOG" id="COG0507">
    <property type="taxonomic scope" value="Bacteria"/>
</dbReference>
<dbReference type="Pfam" id="PF13431">
    <property type="entry name" value="TPR_17"/>
    <property type="match status" value="1"/>
</dbReference>
<sequence>MDKMQVDTHNKEFQDALNLIQYTRQSVFLTGKAGTGKSTFLKYVCEVTKKKHIVLAPTGIAAINAGGSTLHSFFKLPFYPLLPDDPKFSLKDGKLHSFLKYTSAHRKLIKEVELVIIDEISMVRADIIDFIDKILRVYSQNMREPFGGKQILLVGDVFQLEPVIKNDEREIINRFYPTPYFFSARVFQEMELVSIELTKVYRQSDKIFVNVLDHIRTNTAGAADLQLLNTRYNTHIEENESDMYITLATRRDTVDFINEKKLSELPGESTILTGEIHGEFPESSLPTQMELEVKPGAQIIFIKNDYDHRWVNGTIGTISGIDEGDTLYVITEDGQEFDVKKDSWRNIRYKYNELEKKIEEEELGVFIQYPIRLAWAITIHKSQGLTFSRVVIDFTGGVFAGGQAYVALSRCTSLDGIQLKKQITRGDIFVRPEIVKFSQRFNNRQSIEKALKQAQADVQYVEAVQHFDKGDFERFLEQFFLAIHSRYDIEKPLIKRFIRKKLGIINNLKVENKRLKDQFHVQRKNLEKYAREYYLMGNECIIQAHDSRAAIANYDKAIELNPSYTDAWIRKGITLHNDKEYYEAEVCLNEAVRLSPALFKAIYNRGKNRLALDNIEGALGDFDRAVSLKPEHPKAHEYFGDALMRIGKEEEAALQWAIAERLREKKSKN</sequence>
<dbReference type="Pfam" id="PF13432">
    <property type="entry name" value="TPR_16"/>
    <property type="match status" value="1"/>
</dbReference>